<evidence type="ECO:0000256" key="1">
    <source>
        <dbReference type="SAM" id="MobiDB-lite"/>
    </source>
</evidence>
<comment type="caution">
    <text evidence="2">The sequence shown here is derived from an EMBL/GenBank/DDBJ whole genome shotgun (WGS) entry which is preliminary data.</text>
</comment>
<keyword evidence="3" id="KW-1185">Reference proteome</keyword>
<evidence type="ECO:0000313" key="2">
    <source>
        <dbReference type="EMBL" id="KAG2604193.1"/>
    </source>
</evidence>
<feature type="region of interest" description="Disordered" evidence="1">
    <location>
        <begin position="85"/>
        <end position="129"/>
    </location>
</feature>
<feature type="region of interest" description="Disordered" evidence="1">
    <location>
        <begin position="165"/>
        <end position="187"/>
    </location>
</feature>
<gene>
    <name evidence="2" type="ORF">PVAP13_4NG053530</name>
</gene>
<name>A0A8T0T4I6_PANVG</name>
<feature type="compositionally biased region" description="Gly residues" evidence="1">
    <location>
        <begin position="97"/>
        <end position="110"/>
    </location>
</feature>
<evidence type="ECO:0000313" key="3">
    <source>
        <dbReference type="Proteomes" id="UP000823388"/>
    </source>
</evidence>
<feature type="compositionally biased region" description="Low complexity" evidence="1">
    <location>
        <begin position="85"/>
        <end position="96"/>
    </location>
</feature>
<dbReference type="Proteomes" id="UP000823388">
    <property type="component" value="Chromosome 4N"/>
</dbReference>
<dbReference type="EMBL" id="CM029044">
    <property type="protein sequence ID" value="KAG2604193.1"/>
    <property type="molecule type" value="Genomic_DNA"/>
</dbReference>
<sequence length="237" mass="24346">MRPSSFGRTAAPPSRCPNRVGMAAQVQWMAAATWRLIASSSSEPSPWRSSARVARSANSSACGGGGAVPGDHGIARLLEEEEPISRLSSAASATAGGLPGLSARGGGQGQGRRRSSGARLPSRHCCGPRQRGDLRVRARARPLAGGAGHGDLPAYASALGIWHTPTSAAGRRSPPSRTHPGRTPTGADARREALLRRHQQHLVSLRAAAASGCSTWCPPASCCGVPAELAGGHLLKL</sequence>
<organism evidence="2 3">
    <name type="scientific">Panicum virgatum</name>
    <name type="common">Blackwell switchgrass</name>
    <dbReference type="NCBI Taxonomy" id="38727"/>
    <lineage>
        <taxon>Eukaryota</taxon>
        <taxon>Viridiplantae</taxon>
        <taxon>Streptophyta</taxon>
        <taxon>Embryophyta</taxon>
        <taxon>Tracheophyta</taxon>
        <taxon>Spermatophyta</taxon>
        <taxon>Magnoliopsida</taxon>
        <taxon>Liliopsida</taxon>
        <taxon>Poales</taxon>
        <taxon>Poaceae</taxon>
        <taxon>PACMAD clade</taxon>
        <taxon>Panicoideae</taxon>
        <taxon>Panicodae</taxon>
        <taxon>Paniceae</taxon>
        <taxon>Panicinae</taxon>
        <taxon>Panicum</taxon>
        <taxon>Panicum sect. Hiantes</taxon>
    </lineage>
</organism>
<proteinExistence type="predicted"/>
<accession>A0A8T0T4I6</accession>
<dbReference type="AlphaFoldDB" id="A0A8T0T4I6"/>
<reference evidence="2" key="1">
    <citation type="submission" date="2020-05" db="EMBL/GenBank/DDBJ databases">
        <title>WGS assembly of Panicum virgatum.</title>
        <authorList>
            <person name="Lovell J.T."/>
            <person name="Jenkins J."/>
            <person name="Shu S."/>
            <person name="Juenger T.E."/>
            <person name="Schmutz J."/>
        </authorList>
    </citation>
    <scope>NUCLEOTIDE SEQUENCE</scope>
    <source>
        <strain evidence="2">AP13</strain>
    </source>
</reference>
<protein>
    <submittedName>
        <fullName evidence="2">Uncharacterized protein</fullName>
    </submittedName>
</protein>